<dbReference type="InterPro" id="IPR037919">
    <property type="entry name" value="OGT"/>
</dbReference>
<accession>V6F7H9</accession>
<evidence type="ECO:0000313" key="2">
    <source>
        <dbReference type="EMBL" id="CDL01424.1"/>
    </source>
</evidence>
<gene>
    <name evidence="2" type="ordered locus">MGMSRv2__4209</name>
</gene>
<dbReference type="Pfam" id="PF13432">
    <property type="entry name" value="TPR_16"/>
    <property type="match status" value="4"/>
</dbReference>
<evidence type="ECO:0000313" key="3">
    <source>
        <dbReference type="Proteomes" id="UP000018922"/>
    </source>
</evidence>
<dbReference type="SUPFAM" id="SSF48452">
    <property type="entry name" value="TPR-like"/>
    <property type="match status" value="1"/>
</dbReference>
<keyword evidence="1" id="KW-0802">TPR repeat</keyword>
<dbReference type="AlphaFoldDB" id="V6F7H9"/>
<dbReference type="EMBL" id="HG794546">
    <property type="protein sequence ID" value="CDL01424.1"/>
    <property type="molecule type" value="Genomic_DNA"/>
</dbReference>
<dbReference type="PANTHER" id="PTHR44366:SF1">
    <property type="entry name" value="UDP-N-ACETYLGLUCOSAMINE--PEPTIDE N-ACETYLGLUCOSAMINYLTRANSFERASE 110 KDA SUBUNIT"/>
    <property type="match status" value="1"/>
</dbReference>
<dbReference type="STRING" id="1430440.MGMSRv2__4209"/>
<dbReference type="PROSITE" id="PS50005">
    <property type="entry name" value="TPR"/>
    <property type="match status" value="3"/>
</dbReference>
<reference evidence="2 3" key="1">
    <citation type="journal article" date="2014" name="Genome Announc.">
        <title>Complete genome sequence of Magnetospirillum gryphiswaldense MSR-1.</title>
        <authorList>
            <person name="Wang X."/>
            <person name="Wang Q."/>
            <person name="Zhang W."/>
            <person name="Wang Y."/>
            <person name="Li L."/>
            <person name="Wen T."/>
            <person name="Zhang T."/>
            <person name="Zhang Y."/>
            <person name="Xu J."/>
            <person name="Hu J."/>
            <person name="Li S."/>
            <person name="Liu L."/>
            <person name="Liu J."/>
            <person name="Jiang W."/>
            <person name="Tian J."/>
            <person name="Li Y."/>
            <person name="Schuler D."/>
            <person name="Wang L."/>
            <person name="Li J."/>
        </authorList>
    </citation>
    <scope>NUCLEOTIDE SEQUENCE [LARGE SCALE GENOMIC DNA]</scope>
    <source>
        <strain evidence="3">DSM 6361 / JCM 21280 / NBRC 15271 / MSR-1</strain>
    </source>
</reference>
<dbReference type="Proteomes" id="UP000018922">
    <property type="component" value="Chromosome I"/>
</dbReference>
<keyword evidence="3" id="KW-1185">Reference proteome</keyword>
<dbReference type="Gene3D" id="1.25.40.10">
    <property type="entry name" value="Tetratricopeptide repeat domain"/>
    <property type="match status" value="4"/>
</dbReference>
<dbReference type="GO" id="GO:0006493">
    <property type="term" value="P:protein O-linked glycosylation"/>
    <property type="evidence" value="ECO:0007669"/>
    <property type="project" value="InterPro"/>
</dbReference>
<feature type="repeat" description="TPR" evidence="1">
    <location>
        <begin position="3"/>
        <end position="36"/>
    </location>
</feature>
<dbReference type="SUPFAM" id="SSF53756">
    <property type="entry name" value="UDP-Glycosyltransferase/glycogen phosphorylase"/>
    <property type="match status" value="1"/>
</dbReference>
<dbReference type="SMART" id="SM00028">
    <property type="entry name" value="TPR"/>
    <property type="match status" value="8"/>
</dbReference>
<dbReference type="InterPro" id="IPR002201">
    <property type="entry name" value="Glyco_trans_9"/>
</dbReference>
<evidence type="ECO:0000256" key="1">
    <source>
        <dbReference type="PROSITE-ProRule" id="PRU00339"/>
    </source>
</evidence>
<feature type="repeat" description="TPR" evidence="1">
    <location>
        <begin position="139"/>
        <end position="172"/>
    </location>
</feature>
<protein>
    <submittedName>
        <fullName evidence="2">TPR repeat-containing protein</fullName>
    </submittedName>
</protein>
<dbReference type="PANTHER" id="PTHR44366">
    <property type="entry name" value="UDP-N-ACETYLGLUCOSAMINE--PEPTIDE N-ACETYLGLUCOSAMINYLTRANSFERASE 110 KDA SUBUNIT"/>
    <property type="match status" value="1"/>
</dbReference>
<dbReference type="InterPro" id="IPR011990">
    <property type="entry name" value="TPR-like_helical_dom_sf"/>
</dbReference>
<dbReference type="KEGG" id="mgy:MGMSRv2__4209"/>
<proteinExistence type="predicted"/>
<dbReference type="GO" id="GO:0097363">
    <property type="term" value="F:protein O-acetylglucosaminyltransferase activity"/>
    <property type="evidence" value="ECO:0007669"/>
    <property type="project" value="TreeGrafter"/>
</dbReference>
<dbReference type="Pfam" id="PF13414">
    <property type="entry name" value="TPR_11"/>
    <property type="match status" value="1"/>
</dbReference>
<dbReference type="Gene3D" id="3.40.50.2000">
    <property type="entry name" value="Glycogen Phosphorylase B"/>
    <property type="match status" value="1"/>
</dbReference>
<organism evidence="2 3">
    <name type="scientific">Magnetospirillum gryphiswaldense (strain DSM 6361 / JCM 21280 / NBRC 15271 / MSR-1)</name>
    <dbReference type="NCBI Taxonomy" id="431944"/>
    <lineage>
        <taxon>Bacteria</taxon>
        <taxon>Pseudomonadati</taxon>
        <taxon>Pseudomonadota</taxon>
        <taxon>Alphaproteobacteria</taxon>
        <taxon>Rhodospirillales</taxon>
        <taxon>Rhodospirillaceae</taxon>
        <taxon>Magnetospirillum</taxon>
    </lineage>
</organism>
<dbReference type="InterPro" id="IPR019734">
    <property type="entry name" value="TPR_rpt"/>
</dbReference>
<dbReference type="eggNOG" id="COG0457">
    <property type="taxonomic scope" value="Bacteria"/>
</dbReference>
<dbReference type="HOGENOM" id="CLU_010140_1_1_5"/>
<name>V6F7H9_MAGGM</name>
<dbReference type="Pfam" id="PF01075">
    <property type="entry name" value="Glyco_transf_9"/>
    <property type="match status" value="1"/>
</dbReference>
<feature type="repeat" description="TPR" evidence="1">
    <location>
        <begin position="206"/>
        <end position="239"/>
    </location>
</feature>
<sequence length="582" mass="62602">MDVQAKLDEGRDHHREGRFGDAARCYKAALEAEPNNVDALNLMSVLAQMAGDNRTAAVLAAQAISVQPDWYVPYVSLGNALQAGGEPGRAVDAFQQAVTLCSEAPEPYLNLANVLNDLGRHAEAAKMAVEAVVIDGSIPESHNAFGNALAGMNSPEEAVEAYQKAVYLRPEWDVPWFNIGVALATQGKHDEALASYRHSIGLVDGAVKRYNLANSLVAEGRLDEAVAEYRAALALDPDYVDAHNNLGATLKDVERLDEAEACLAAAVSRAPDSPDLHWNLALTQLMKGDWANGWREYEWRWRMPTFTPFRRDFACPEWQGGDVAGKTVLVSAEQGFGDAIEFCRLASVLAGQGAKVVLECRQGLKRLFSTLDGIDRVVSPGDDYGDFDLSVPLMSLPHRLGLTLESVPATLPYLAVPEGAGDFADVAAAPGLKVGLVWAGGATRRDNSQRSCTAADFRPLLDIPGCTFFSLQVGPEAAQVADLPGIVDLAPRLDDFADTAAAVVALDLVVSVDTGVVHLAGALAKPVRVLLSRPSNGFLWMLGREDSPWYPGDFRLLRQRQGGAWDEVVERVAAELRAKVAP</sequence>